<evidence type="ECO:0000313" key="1">
    <source>
        <dbReference type="EMBL" id="NYI89653.1"/>
    </source>
</evidence>
<sequence length="93" mass="10219">MTTPADCPDYPCRVCGYDLEEPPWGPDDASPSYLICDCCGAEAGLDDLDRAAATHYRDKWLADGASWFDPRARPPDWDVQAQLACVPPGFRAL</sequence>
<gene>
    <name evidence="1" type="ORF">HNR02_002976</name>
</gene>
<dbReference type="AlphaFoldDB" id="A0A853B3C2"/>
<accession>A0A853B3C2</accession>
<protein>
    <recommendedName>
        <fullName evidence="3">Cysteine-rich CPCC domain-containing protein</fullName>
    </recommendedName>
</protein>
<keyword evidence="2" id="KW-1185">Reference proteome</keyword>
<dbReference type="RefSeq" id="WP_179773778.1">
    <property type="nucleotide sequence ID" value="NZ_JACCFK010000001.1"/>
</dbReference>
<dbReference type="EMBL" id="JACCFK010000001">
    <property type="protein sequence ID" value="NYI89653.1"/>
    <property type="molecule type" value="Genomic_DNA"/>
</dbReference>
<proteinExistence type="predicted"/>
<reference evidence="1 2" key="1">
    <citation type="submission" date="2020-07" db="EMBL/GenBank/DDBJ databases">
        <title>Sequencing the genomes of 1000 actinobacteria strains.</title>
        <authorList>
            <person name="Klenk H.-P."/>
        </authorList>
    </citation>
    <scope>NUCLEOTIDE SEQUENCE [LARGE SCALE GENOMIC DNA]</scope>
    <source>
        <strain evidence="1 2">DSM 104006</strain>
    </source>
</reference>
<dbReference type="Proteomes" id="UP000549616">
    <property type="component" value="Unassembled WGS sequence"/>
</dbReference>
<comment type="caution">
    <text evidence="1">The sequence shown here is derived from an EMBL/GenBank/DDBJ whole genome shotgun (WGS) entry which is preliminary data.</text>
</comment>
<name>A0A853B3C2_9PSEU</name>
<evidence type="ECO:0000313" key="2">
    <source>
        <dbReference type="Proteomes" id="UP000549616"/>
    </source>
</evidence>
<organism evidence="1 2">
    <name type="scientific">Amycolatopsis endophytica</name>
    <dbReference type="NCBI Taxonomy" id="860233"/>
    <lineage>
        <taxon>Bacteria</taxon>
        <taxon>Bacillati</taxon>
        <taxon>Actinomycetota</taxon>
        <taxon>Actinomycetes</taxon>
        <taxon>Pseudonocardiales</taxon>
        <taxon>Pseudonocardiaceae</taxon>
        <taxon>Amycolatopsis</taxon>
    </lineage>
</organism>
<evidence type="ECO:0008006" key="3">
    <source>
        <dbReference type="Google" id="ProtNLM"/>
    </source>
</evidence>